<keyword evidence="3" id="KW-1185">Reference proteome</keyword>
<proteinExistence type="predicted"/>
<dbReference type="RefSeq" id="WP_169209634.1">
    <property type="nucleotide sequence ID" value="NZ_JAATNW010000002.1"/>
</dbReference>
<gene>
    <name evidence="2" type="ORF">HCJ96_03350</name>
</gene>
<protein>
    <submittedName>
        <fullName evidence="2">Uncharacterized protein</fullName>
    </submittedName>
</protein>
<organism evidence="2 3">
    <name type="scientific">Alteromonas ponticola</name>
    <dbReference type="NCBI Taxonomy" id="2720613"/>
    <lineage>
        <taxon>Bacteria</taxon>
        <taxon>Pseudomonadati</taxon>
        <taxon>Pseudomonadota</taxon>
        <taxon>Gammaproteobacteria</taxon>
        <taxon>Alteromonadales</taxon>
        <taxon>Alteromonadaceae</taxon>
        <taxon>Alteromonas/Salinimonas group</taxon>
        <taxon>Alteromonas</taxon>
    </lineage>
</organism>
<evidence type="ECO:0000313" key="3">
    <source>
        <dbReference type="Proteomes" id="UP000709336"/>
    </source>
</evidence>
<evidence type="ECO:0000313" key="2">
    <source>
        <dbReference type="EMBL" id="NMH59055.1"/>
    </source>
</evidence>
<accession>A0ABX1QXT9</accession>
<dbReference type="EMBL" id="JAATNW010000002">
    <property type="protein sequence ID" value="NMH59055.1"/>
    <property type="molecule type" value="Genomic_DNA"/>
</dbReference>
<name>A0ABX1QXT9_9ALTE</name>
<evidence type="ECO:0000256" key="1">
    <source>
        <dbReference type="SAM" id="SignalP"/>
    </source>
</evidence>
<feature type="signal peptide" evidence="1">
    <location>
        <begin position="1"/>
        <end position="37"/>
    </location>
</feature>
<reference evidence="2 3" key="1">
    <citation type="submission" date="2020-03" db="EMBL/GenBank/DDBJ databases">
        <title>Alteromonas ponticola sp. nov., isolated from seawater.</title>
        <authorList>
            <person name="Yoon J.-H."/>
            <person name="Kim Y.-O."/>
        </authorList>
    </citation>
    <scope>NUCLEOTIDE SEQUENCE [LARGE SCALE GENOMIC DNA]</scope>
    <source>
        <strain evidence="2 3">MYP5</strain>
    </source>
</reference>
<keyword evidence="1" id="KW-0732">Signal</keyword>
<feature type="chain" id="PRO_5047150891" evidence="1">
    <location>
        <begin position="38"/>
        <end position="378"/>
    </location>
</feature>
<sequence length="378" mass="42830">MSIQKNLFQSTDMSLKVVTKKKSLAKLCSFLAPIALAFTVSQSVNATAYQCGPADAVYSGPVAAWDFNKGDDPAAGNDVVEWYGDHGGVQAIEGTNLQGIKFYFAGKGLEKDATSEWRYTLKTPMSATWEHMRIYQPKNFYHRAGTRINIPAGIDPDLWQPGDKIVNDKGIEATVSRITDTYLYITDFHERFSKHWGSGREIQNLSSNDVFVSTGQRWFPNNNKLSAQWHGRYSNAGMIMETESYTPFHGFENGVSYCRPTINSSVSHKGTGTQDNVLFDRPAECFHPRDNGTVIDLMIERVRSSTLTSEDGSYRIWKKTNRTDWKLVYENTNLVAYQDDNYFTDGYVFGWANSGFNEDTRFYLVGWELWTAKPDFLP</sequence>
<comment type="caution">
    <text evidence="2">The sequence shown here is derived from an EMBL/GenBank/DDBJ whole genome shotgun (WGS) entry which is preliminary data.</text>
</comment>
<dbReference type="Proteomes" id="UP000709336">
    <property type="component" value="Unassembled WGS sequence"/>
</dbReference>